<feature type="transmembrane region" description="Helical" evidence="1">
    <location>
        <begin position="405"/>
        <end position="421"/>
    </location>
</feature>
<evidence type="ECO:0000256" key="1">
    <source>
        <dbReference type="SAM" id="Phobius"/>
    </source>
</evidence>
<feature type="transmembrane region" description="Helical" evidence="1">
    <location>
        <begin position="318"/>
        <end position="336"/>
    </location>
</feature>
<reference evidence="3" key="1">
    <citation type="journal article" date="2019" name="Int. J. Syst. Evol. Microbiol.">
        <title>The Global Catalogue of Microorganisms (GCM) 10K type strain sequencing project: providing services to taxonomists for standard genome sequencing and annotation.</title>
        <authorList>
            <consortium name="The Broad Institute Genomics Platform"/>
            <consortium name="The Broad Institute Genome Sequencing Center for Infectious Disease"/>
            <person name="Wu L."/>
            <person name="Ma J."/>
        </authorList>
    </citation>
    <scope>NUCLEOTIDE SEQUENCE [LARGE SCALE GENOMIC DNA]</scope>
    <source>
        <strain evidence="3">JCM 18531</strain>
    </source>
</reference>
<evidence type="ECO:0008006" key="4">
    <source>
        <dbReference type="Google" id="ProtNLM"/>
    </source>
</evidence>
<feature type="transmembrane region" description="Helical" evidence="1">
    <location>
        <begin position="232"/>
        <end position="250"/>
    </location>
</feature>
<keyword evidence="1" id="KW-0812">Transmembrane</keyword>
<feature type="transmembrane region" description="Helical" evidence="1">
    <location>
        <begin position="34"/>
        <end position="55"/>
    </location>
</feature>
<comment type="caution">
    <text evidence="2">The sequence shown here is derived from an EMBL/GenBank/DDBJ whole genome shotgun (WGS) entry which is preliminary data.</text>
</comment>
<keyword evidence="1" id="KW-1133">Transmembrane helix</keyword>
<feature type="transmembrane region" description="Helical" evidence="1">
    <location>
        <begin position="186"/>
        <end position="203"/>
    </location>
</feature>
<feature type="transmembrane region" description="Helical" evidence="1">
    <location>
        <begin position="137"/>
        <end position="156"/>
    </location>
</feature>
<gene>
    <name evidence="2" type="ORF">GCM10023349_01950</name>
</gene>
<dbReference type="EMBL" id="BAABKM010000001">
    <property type="protein sequence ID" value="GAA4690991.1"/>
    <property type="molecule type" value="Genomic_DNA"/>
</dbReference>
<evidence type="ECO:0000313" key="2">
    <source>
        <dbReference type="EMBL" id="GAA4690991.1"/>
    </source>
</evidence>
<protein>
    <recommendedName>
        <fullName evidence="4">Glycosyltransferase RgtA/B/C/D-like domain-containing protein</fullName>
    </recommendedName>
</protein>
<feature type="transmembrane region" description="Helical" evidence="1">
    <location>
        <begin position="377"/>
        <end position="398"/>
    </location>
</feature>
<feature type="transmembrane region" description="Helical" evidence="1">
    <location>
        <begin position="161"/>
        <end position="180"/>
    </location>
</feature>
<keyword evidence="3" id="KW-1185">Reference proteome</keyword>
<feature type="transmembrane region" description="Helical" evidence="1">
    <location>
        <begin position="98"/>
        <end position="117"/>
    </location>
</feature>
<name>A0ABP8WLG3_9ACTN</name>
<accession>A0ABP8WLG3</accession>
<evidence type="ECO:0000313" key="3">
    <source>
        <dbReference type="Proteomes" id="UP001499974"/>
    </source>
</evidence>
<proteinExistence type="predicted"/>
<organism evidence="2 3">
    <name type="scientific">Nocardioides conyzicola</name>
    <dbReference type="NCBI Taxonomy" id="1651781"/>
    <lineage>
        <taxon>Bacteria</taxon>
        <taxon>Bacillati</taxon>
        <taxon>Actinomycetota</taxon>
        <taxon>Actinomycetes</taxon>
        <taxon>Propionibacteriales</taxon>
        <taxon>Nocardioidaceae</taxon>
        <taxon>Nocardioides</taxon>
    </lineage>
</organism>
<feature type="transmembrane region" description="Helical" evidence="1">
    <location>
        <begin position="262"/>
        <end position="282"/>
    </location>
</feature>
<sequence>MLAVGESLLTGTRQAPDPVPVGAATPRVAAPPRFLVWVSVGLVVAGTVMAVVGALRTGVSWDEPFHVMRLRNFFEHGWFSVDWSTETGGSTAGDNNTLVYGPVAMLLLHGLCVLVGVDGWHTVSTTPTAYDVRHLGVVLIGLAGTAAAAGITRVLLGSWRWAVLTAAALLALPMWTGHLMFNVKDVPVATGYTLMTLALVAMVSPAPGRQLLRVAGLVAGITLMVGTRPAMASAVLVAVALLVGGALLARSHGGQRPATGEAVAGATMAGALLAVVYPHVFLHPLLLLGSVRQSASFRDNDASGYTYVPFHLATQFPLLLQALFVVGLWSAVTVIARSRRVDPARATRLALVVAQVTVLPLVAVAKNSDLYNGLRQLLFASPAWAVLVTIGLAHLLAWGALRRRTGLVGGLAAVALLVPMADQATLFPYQYSYFNVAFDATGGHAQTDYWRTSVPELLPGIPTDGQLVCGPTRSTQLGAPAGSPGARGVGAEAMLAGRYSSDSSVDCRTDPLGPLAPVWRADGLPVDDLLPHDEFYVVIDRDHPLPRNCAEIAAVTRHRHWRTVAMTYVARCRLAPQPLVGTVAFTHADGENMLPRLWAYAPEGWVMRESATAIDAAADAASLTFRAPSACAETACALVLDADAPADLGAAVNDMPAAVDVDRGGVSVVLPSGTADTWVTFTSTSGAPLGLRVRSMRAVPSGTG</sequence>
<dbReference type="Proteomes" id="UP001499974">
    <property type="component" value="Unassembled WGS sequence"/>
</dbReference>
<feature type="transmembrane region" description="Helical" evidence="1">
    <location>
        <begin position="348"/>
        <end position="365"/>
    </location>
</feature>
<keyword evidence="1" id="KW-0472">Membrane</keyword>